<accession>A0A225WZ50</accession>
<dbReference type="InterPro" id="IPR021109">
    <property type="entry name" value="Peptidase_aspartic_dom_sf"/>
</dbReference>
<reference evidence="2" key="1">
    <citation type="submission" date="2017-03" db="EMBL/GenBank/DDBJ databases">
        <title>Phytopthora megakarya and P. palmivora, two closely related causual agents of cacao black pod achieved similar genome size and gene model numbers by different mechanisms.</title>
        <authorList>
            <person name="Ali S."/>
            <person name="Shao J."/>
            <person name="Larry D.J."/>
            <person name="Kronmiller B."/>
            <person name="Shen D."/>
            <person name="Strem M.D."/>
            <person name="Melnick R.L."/>
            <person name="Guiltinan M.J."/>
            <person name="Tyler B.M."/>
            <person name="Meinhardt L.W."/>
            <person name="Bailey B.A."/>
        </authorList>
    </citation>
    <scope>NUCLEOTIDE SEQUENCE [LARGE SCALE GENOMIC DNA]</scope>
    <source>
        <strain evidence="2">zdho120</strain>
    </source>
</reference>
<name>A0A225WZ50_9STRA</name>
<gene>
    <name evidence="1" type="ORF">PHMEG_0002403</name>
</gene>
<dbReference type="Gene3D" id="2.40.70.10">
    <property type="entry name" value="Acid Proteases"/>
    <property type="match status" value="1"/>
</dbReference>
<keyword evidence="1" id="KW-0808">Transferase</keyword>
<dbReference type="OrthoDB" id="128646at2759"/>
<evidence type="ECO:0000313" key="2">
    <source>
        <dbReference type="Proteomes" id="UP000198211"/>
    </source>
</evidence>
<proteinExistence type="predicted"/>
<keyword evidence="1" id="KW-0548">Nucleotidyltransferase</keyword>
<sequence length="144" mass="16422">MSVVVGLRGEACASKSVGRLATYSFVKTEEREICARFSYKHQVFAEALLVLDLDDKFDMELSMPWLTRHDPIIDWEKRTVVRCGRRGATESDGPVSAADTHNGASNLLQRRWLASLSPRVVDRKKSVWSGTRHYQEILRREASR</sequence>
<dbReference type="EMBL" id="NBNE01000106">
    <property type="protein sequence ID" value="OWZ22813.1"/>
    <property type="molecule type" value="Genomic_DNA"/>
</dbReference>
<keyword evidence="2" id="KW-1185">Reference proteome</keyword>
<keyword evidence="1" id="KW-0695">RNA-directed DNA polymerase</keyword>
<evidence type="ECO:0000313" key="1">
    <source>
        <dbReference type="EMBL" id="OWZ22813.1"/>
    </source>
</evidence>
<dbReference type="AlphaFoldDB" id="A0A225WZ50"/>
<comment type="caution">
    <text evidence="1">The sequence shown here is derived from an EMBL/GenBank/DDBJ whole genome shotgun (WGS) entry which is preliminary data.</text>
</comment>
<dbReference type="GO" id="GO:0003964">
    <property type="term" value="F:RNA-directed DNA polymerase activity"/>
    <property type="evidence" value="ECO:0007669"/>
    <property type="project" value="UniProtKB-KW"/>
</dbReference>
<organism evidence="1 2">
    <name type="scientific">Phytophthora megakarya</name>
    <dbReference type="NCBI Taxonomy" id="4795"/>
    <lineage>
        <taxon>Eukaryota</taxon>
        <taxon>Sar</taxon>
        <taxon>Stramenopiles</taxon>
        <taxon>Oomycota</taxon>
        <taxon>Peronosporomycetes</taxon>
        <taxon>Peronosporales</taxon>
        <taxon>Peronosporaceae</taxon>
        <taxon>Phytophthora</taxon>
    </lineage>
</organism>
<protein>
    <submittedName>
        <fullName evidence="1">Reverse transcriptase</fullName>
    </submittedName>
</protein>
<dbReference type="Proteomes" id="UP000198211">
    <property type="component" value="Unassembled WGS sequence"/>
</dbReference>